<dbReference type="SUPFAM" id="SSF52540">
    <property type="entry name" value="P-loop containing nucleoside triphosphate hydrolases"/>
    <property type="match status" value="1"/>
</dbReference>
<evidence type="ECO:0000256" key="3">
    <source>
        <dbReference type="ARBA" id="ARBA00022763"/>
    </source>
</evidence>
<name>A0A841R1M6_9FIRM</name>
<dbReference type="EMBL" id="JACHHI010000003">
    <property type="protein sequence ID" value="MBB6477795.1"/>
    <property type="molecule type" value="Genomic_DNA"/>
</dbReference>
<keyword evidence="2" id="KW-0547">Nucleotide-binding</keyword>
<dbReference type="PANTHER" id="PTHR30591">
    <property type="entry name" value="RECBCD ENZYME SUBUNIT RECC"/>
    <property type="match status" value="1"/>
</dbReference>
<dbReference type="Pfam" id="PF13361">
    <property type="entry name" value="UvrD_C"/>
    <property type="match status" value="1"/>
</dbReference>
<gene>
    <name evidence="11" type="ORF">HNR45_000828</name>
</gene>
<dbReference type="EC" id="3.1.-.-" evidence="11"/>
<keyword evidence="4 11" id="KW-0378">Hydrolase</keyword>
<evidence type="ECO:0000256" key="4">
    <source>
        <dbReference type="ARBA" id="ARBA00022801"/>
    </source>
</evidence>
<dbReference type="GO" id="GO:0003677">
    <property type="term" value="F:DNA binding"/>
    <property type="evidence" value="ECO:0007669"/>
    <property type="project" value="UniProtKB-KW"/>
</dbReference>
<evidence type="ECO:0000256" key="5">
    <source>
        <dbReference type="ARBA" id="ARBA00022806"/>
    </source>
</evidence>
<accession>A0A841R1M6</accession>
<evidence type="ECO:0000256" key="7">
    <source>
        <dbReference type="ARBA" id="ARBA00022840"/>
    </source>
</evidence>
<dbReference type="Gene3D" id="3.40.50.300">
    <property type="entry name" value="P-loop containing nucleotide triphosphate hydrolases"/>
    <property type="match status" value="4"/>
</dbReference>
<evidence type="ECO:0000259" key="10">
    <source>
        <dbReference type="PROSITE" id="PS51217"/>
    </source>
</evidence>
<dbReference type="PANTHER" id="PTHR30591:SF1">
    <property type="entry name" value="RECBCD ENZYME SUBUNIT RECC"/>
    <property type="match status" value="1"/>
</dbReference>
<keyword evidence="7" id="KW-0067">ATP-binding</keyword>
<keyword evidence="5 11" id="KW-0347">Helicase</keyword>
<dbReference type="OrthoDB" id="9758506at2"/>
<keyword evidence="9" id="KW-0234">DNA repair</keyword>
<evidence type="ECO:0000313" key="11">
    <source>
        <dbReference type="EMBL" id="MBB6477795.1"/>
    </source>
</evidence>
<dbReference type="InterPro" id="IPR027417">
    <property type="entry name" value="P-loop_NTPase"/>
</dbReference>
<dbReference type="GO" id="GO:0006310">
    <property type="term" value="P:DNA recombination"/>
    <property type="evidence" value="ECO:0007669"/>
    <property type="project" value="TreeGrafter"/>
</dbReference>
<evidence type="ECO:0000256" key="9">
    <source>
        <dbReference type="ARBA" id="ARBA00023204"/>
    </source>
</evidence>
<evidence type="ECO:0000313" key="12">
    <source>
        <dbReference type="Proteomes" id="UP000591941"/>
    </source>
</evidence>
<reference evidence="11 12" key="1">
    <citation type="submission" date="2020-08" db="EMBL/GenBank/DDBJ databases">
        <title>Genomic Encyclopedia of Type Strains, Phase IV (KMG-IV): sequencing the most valuable type-strain genomes for metagenomic binning, comparative biology and taxonomic classification.</title>
        <authorList>
            <person name="Goeker M."/>
        </authorList>
    </citation>
    <scope>NUCLEOTIDE SEQUENCE [LARGE SCALE GENOMIC DNA]</scope>
    <source>
        <strain evidence="11 12">DSM 21255</strain>
    </source>
</reference>
<dbReference type="RefSeq" id="WP_159822749.1">
    <property type="nucleotide sequence ID" value="NZ_CABWNB010000002.1"/>
</dbReference>
<keyword evidence="1" id="KW-0540">Nuclease</keyword>
<sequence>MADAIELWLGRAGSGKTTRCFKALAEHAAVHPLERCILLVPDAATYTVERELAAYLPGQGFGNIEVLGFARLAYRIFDEQGTQGGKGLSVLGRQIILRRLLLAHGDKFTTLARAARQPHFTEVFDHQLQELGHYQLEPDDLRRAATEATPALGNKLRDTALLAQAYQEYLAEHFPDYEAQTENLLRDIEMSQYLAEASIWVDGFLEFLPRDWTIVEAVMKRAKRAVMTLLLPPEDPLQATAPTSLWHSSWKIYEAAHHAFAKITEIGLTDTPRWPHSQLGLAAEKVTRGEASDAPVAGLRVTEAASRDEETAAVATEIQRLVREEGYRYRDIIVLLRHHDAYTERLRRTFERYEIPYFTDRRQAMRHDALAVFVSAALTLAAQGYTTPQVLRLLKTGLLPVATRDVEELEMYCREFAIGRGDWTKEEPWQHRRIRRLEAPEPVTEREQARWDRVNGVRATLKEWLAPLAQVFKTKATVREVALVMYDLLARLPLEAELLTQGENLTEEIYRSRQQVLQRIYALLDEWVEVGGEEVWPARDVARIWTDLLAELSYALIPPTLDHVTFTTIDRGYPLNARAVFVLGQNEGVFPARPQPLSLWSDRDRTELAQLDLAFGTDSVTLALQERQWQYLAWTRAEEKLYLSYARADEDGTALEPAFLLRRLVALGWTGSIQPAVSSCPGDGWVRPRQSLAGLPQALREESPAEEWFGLYDWAMQQPAHEGAAYAWTRSLFYTNRAAVLGPALSRKLYAPQGTFHASVTAFEMYRACPFRFFARYGLHLDEPARGELTPADYGSYMHAALHQFGAELLTETREFRDADSAEITDRSRAIAELIAPRVQNDRFATNPFYSYIRTQLDRTLRETLTRLAEWSQRGAFQTAGLEEMFMLPVGSIGDTEFTLIGTIDRLDYYRDPETGKTYYLIIDYKTGDTKISLGDLYYGLRLQLATYLYAALRRDDGEALPAGIMYVYVQDERADLKAPPRDDATIRKALKQQLQTQGYFLSEREILEKIDSEVGGEISFLPIRINKDGSLRKDAKAENAAAMRLIVAYIATLLPQISAQILAGRIDVMPYRQGNTVACKYCPYRAVCGFDPALAGNRYRYLPSLNDEEALEKMTATVAKETGDAMDN</sequence>
<dbReference type="InterPro" id="IPR014017">
    <property type="entry name" value="DNA_helicase_UvrD-like_C"/>
</dbReference>
<protein>
    <submittedName>
        <fullName evidence="11">ATP-dependent helicase/nuclease subunit B</fullName>
        <ecNumber evidence="11">3.1.-.-</ecNumber>
        <ecNumber evidence="11">3.6.4.12</ecNumber>
    </submittedName>
</protein>
<proteinExistence type="predicted"/>
<keyword evidence="3" id="KW-0227">DNA damage</keyword>
<keyword evidence="6" id="KW-0269">Exonuclease</keyword>
<dbReference type="Gene3D" id="3.90.320.10">
    <property type="match status" value="1"/>
</dbReference>
<evidence type="ECO:0000256" key="6">
    <source>
        <dbReference type="ARBA" id="ARBA00022839"/>
    </source>
</evidence>
<dbReference type="InterPro" id="IPR049035">
    <property type="entry name" value="ADDB_N"/>
</dbReference>
<evidence type="ECO:0000256" key="1">
    <source>
        <dbReference type="ARBA" id="ARBA00022722"/>
    </source>
</evidence>
<dbReference type="GeneID" id="93486110"/>
<dbReference type="Pfam" id="PF12705">
    <property type="entry name" value="PDDEXK_1"/>
    <property type="match status" value="1"/>
</dbReference>
<dbReference type="PROSITE" id="PS51217">
    <property type="entry name" value="UVRD_HELICASE_CTER"/>
    <property type="match status" value="1"/>
</dbReference>
<feature type="domain" description="UvrD-like helicase C-terminal" evidence="10">
    <location>
        <begin position="264"/>
        <end position="574"/>
    </location>
</feature>
<evidence type="ECO:0000256" key="8">
    <source>
        <dbReference type="ARBA" id="ARBA00023125"/>
    </source>
</evidence>
<keyword evidence="12" id="KW-1185">Reference proteome</keyword>
<organism evidence="11 12">
    <name type="scientific">Negativicoccus succinicivorans</name>
    <dbReference type="NCBI Taxonomy" id="620903"/>
    <lineage>
        <taxon>Bacteria</taxon>
        <taxon>Bacillati</taxon>
        <taxon>Bacillota</taxon>
        <taxon>Negativicutes</taxon>
        <taxon>Veillonellales</taxon>
        <taxon>Veillonellaceae</taxon>
        <taxon>Negativicoccus</taxon>
    </lineage>
</organism>
<evidence type="ECO:0000256" key="2">
    <source>
        <dbReference type="ARBA" id="ARBA00022741"/>
    </source>
</evidence>
<dbReference type="Proteomes" id="UP000591941">
    <property type="component" value="Unassembled WGS sequence"/>
</dbReference>
<dbReference type="GO" id="GO:0005524">
    <property type="term" value="F:ATP binding"/>
    <property type="evidence" value="ECO:0007669"/>
    <property type="project" value="UniProtKB-KW"/>
</dbReference>
<dbReference type="GO" id="GO:0004527">
    <property type="term" value="F:exonuclease activity"/>
    <property type="evidence" value="ECO:0007669"/>
    <property type="project" value="UniProtKB-KW"/>
</dbReference>
<dbReference type="InterPro" id="IPR011604">
    <property type="entry name" value="PDDEXK-like_dom_sf"/>
</dbReference>
<dbReference type="Pfam" id="PF21445">
    <property type="entry name" value="ADDB_N"/>
    <property type="match status" value="1"/>
</dbReference>
<dbReference type="InterPro" id="IPR038726">
    <property type="entry name" value="PDDEXK_AddAB-type"/>
</dbReference>
<keyword evidence="8" id="KW-0238">DNA-binding</keyword>
<dbReference type="GO" id="GO:0003678">
    <property type="term" value="F:DNA helicase activity"/>
    <property type="evidence" value="ECO:0007669"/>
    <property type="project" value="UniProtKB-EC"/>
</dbReference>
<dbReference type="AlphaFoldDB" id="A0A841R1M6"/>
<comment type="caution">
    <text evidence="11">The sequence shown here is derived from an EMBL/GenBank/DDBJ whole genome shotgun (WGS) entry which is preliminary data.</text>
</comment>
<dbReference type="GO" id="GO:0006281">
    <property type="term" value="P:DNA repair"/>
    <property type="evidence" value="ECO:0007669"/>
    <property type="project" value="UniProtKB-KW"/>
</dbReference>
<dbReference type="EC" id="3.6.4.12" evidence="11"/>